<organism evidence="2 3">
    <name type="scientific">Streptomyces axinellae</name>
    <dbReference type="NCBI Taxonomy" id="552788"/>
    <lineage>
        <taxon>Bacteria</taxon>
        <taxon>Bacillati</taxon>
        <taxon>Actinomycetota</taxon>
        <taxon>Actinomycetes</taxon>
        <taxon>Kitasatosporales</taxon>
        <taxon>Streptomycetaceae</taxon>
        <taxon>Streptomyces</taxon>
    </lineage>
</organism>
<feature type="region of interest" description="Disordered" evidence="1">
    <location>
        <begin position="77"/>
        <end position="102"/>
    </location>
</feature>
<keyword evidence="3" id="KW-1185">Reference proteome</keyword>
<feature type="compositionally biased region" description="Polar residues" evidence="1">
    <location>
        <begin position="17"/>
        <end position="36"/>
    </location>
</feature>
<feature type="compositionally biased region" description="Polar residues" evidence="1">
    <location>
        <begin position="1"/>
        <end position="10"/>
    </location>
</feature>
<name>A0ABN3PMP8_9ACTN</name>
<reference evidence="2 3" key="1">
    <citation type="journal article" date="2019" name="Int. J. Syst. Evol. Microbiol.">
        <title>The Global Catalogue of Microorganisms (GCM) 10K type strain sequencing project: providing services to taxonomists for standard genome sequencing and annotation.</title>
        <authorList>
            <consortium name="The Broad Institute Genomics Platform"/>
            <consortium name="The Broad Institute Genome Sequencing Center for Infectious Disease"/>
            <person name="Wu L."/>
            <person name="Ma J."/>
        </authorList>
    </citation>
    <scope>NUCLEOTIDE SEQUENCE [LARGE SCALE GENOMIC DNA]</scope>
    <source>
        <strain evidence="2 3">JCM 16373</strain>
    </source>
</reference>
<gene>
    <name evidence="2" type="ORF">GCM10009863_01080</name>
</gene>
<evidence type="ECO:0000256" key="1">
    <source>
        <dbReference type="SAM" id="MobiDB-lite"/>
    </source>
</evidence>
<comment type="caution">
    <text evidence="2">The sequence shown here is derived from an EMBL/GenBank/DDBJ whole genome shotgun (WGS) entry which is preliminary data.</text>
</comment>
<evidence type="ECO:0000313" key="2">
    <source>
        <dbReference type="EMBL" id="GAA2591909.1"/>
    </source>
</evidence>
<accession>A0ABN3PMP8</accession>
<protein>
    <submittedName>
        <fullName evidence="2">Uncharacterized protein</fullName>
    </submittedName>
</protein>
<dbReference type="EMBL" id="BAAARJ010000001">
    <property type="protein sequence ID" value="GAA2591909.1"/>
    <property type="molecule type" value="Genomic_DNA"/>
</dbReference>
<proteinExistence type="predicted"/>
<evidence type="ECO:0000313" key="3">
    <source>
        <dbReference type="Proteomes" id="UP001501447"/>
    </source>
</evidence>
<feature type="region of interest" description="Disordered" evidence="1">
    <location>
        <begin position="1"/>
        <end position="36"/>
    </location>
</feature>
<sequence>MTALRSNDTGIQRAYQGGQTPATQNTCPSITRNGTPSAALFLGRQYPSRAHPEDTVAPRSDSAPALAAIEHRHLGELPVPRPWRPVDGAAASRPPHRYQAGDRRCGRVCFTPAARSVRTRGASA</sequence>
<dbReference type="Proteomes" id="UP001501447">
    <property type="component" value="Unassembled WGS sequence"/>
</dbReference>